<dbReference type="RefSeq" id="WP_242709361.1">
    <property type="nucleotide sequence ID" value="NZ_JALDAX010000003.1"/>
</dbReference>
<accession>A0ABS9XF93</accession>
<comment type="caution">
    <text evidence="2">The sequence shown here is derived from an EMBL/GenBank/DDBJ whole genome shotgun (WGS) entry which is preliminary data.</text>
</comment>
<dbReference type="SUPFAM" id="SSF49899">
    <property type="entry name" value="Concanavalin A-like lectins/glucanases"/>
    <property type="match status" value="1"/>
</dbReference>
<evidence type="ECO:0000313" key="2">
    <source>
        <dbReference type="EMBL" id="MCI3240292.1"/>
    </source>
</evidence>
<dbReference type="InterPro" id="IPR013320">
    <property type="entry name" value="ConA-like_dom_sf"/>
</dbReference>
<dbReference type="EMBL" id="JALDAX010000003">
    <property type="protein sequence ID" value="MCI3240292.1"/>
    <property type="molecule type" value="Genomic_DNA"/>
</dbReference>
<dbReference type="Gene3D" id="2.60.120.200">
    <property type="match status" value="1"/>
</dbReference>
<sequence length="876" mass="89587">MARKFTTGFEAGTEWDTTNGSPTIVTTQANSGTHSLRCHPTTSQQTSISQEIDPDGNRDHVFLRAYINVATAPAAMTGIMAWSGESTDVSDFYGVKMTASRTLIITASGSTTGGTATAAIPLNTWTRVEFDYDDPNGTGKIYIDGTLATTRTGIALEGGVYARFGVINPTTADIYFDDIAVNDSTGSSDNGLPGPVATDQEVTLGTARETSAARPITRYVPNLSTIVDNFNDGTINEDLWTDSYNTGRISETGGRARVTCGTDYNAFAVGSTYTLTGSTFHVQVFPSPAGGGTLEAWSQVLVTSATPGTDLVMEVDAIADELNMALRVDYFDPDAVRIPYDPEAHAWFRIREDAGTLYWETAPDGETWTQRRTATTPTWAAADDNALQLISHRDTGADTITEFDNVNTLPTGQEVFPGTAHEASAARGLAVGKASPLGAAAVTDAGGSLTAAKSTTLGTAQVADEARPLTVSRAATLGAAQETATAQTLTATVVVPLGLAQETSTSGPLTVARTATLGPGREEAAGRPLTASKHTVLGVAREVSAAGAVGHARTALVGAAADTDTALPLTAGHTVATGPAGSVDSAQPITAAKTMRLGTARSPEQAGAVATAGETRISAAASRETGRPLTGSKASTLTAAAAQDLAGPLAGGKAGRLSAAATVDSARALAGGKARTVAGARERAHAGALTGAKRIVLGTAREQAAAEVLGVVTSGGLGFARAIEGARPLTAAKAVTLGPARAAEIAQPLEAGHRIPLGRARAVERARDLAAGKTVRLGPARCSEQATALTISGHTTLGAAREVAAAGRVRQPFQIRRLRTAHAVARATAWDAQKQRPADELLPSVSGPVLTPSTSGPVLTATVTGPSLHATSTQGG</sequence>
<reference evidence="2" key="1">
    <citation type="submission" date="2022-03" db="EMBL/GenBank/DDBJ databases">
        <title>Streptomyces 7R015 and 7R016 isolated from Barleria lupulina in Thailand.</title>
        <authorList>
            <person name="Kanchanasin P."/>
            <person name="Phongsopitanun W."/>
            <person name="Tanasupawat S."/>
        </authorList>
    </citation>
    <scope>NUCLEOTIDE SEQUENCE</scope>
    <source>
        <strain evidence="2">7R016</strain>
    </source>
</reference>
<feature type="region of interest" description="Disordered" evidence="1">
    <location>
        <begin position="838"/>
        <end position="876"/>
    </location>
</feature>
<feature type="compositionally biased region" description="Polar residues" evidence="1">
    <location>
        <begin position="15"/>
        <end position="50"/>
    </location>
</feature>
<feature type="compositionally biased region" description="Polar residues" evidence="1">
    <location>
        <begin position="851"/>
        <end position="876"/>
    </location>
</feature>
<protein>
    <submittedName>
        <fullName evidence="2">Uncharacterized protein</fullName>
    </submittedName>
</protein>
<evidence type="ECO:0000256" key="1">
    <source>
        <dbReference type="SAM" id="MobiDB-lite"/>
    </source>
</evidence>
<gene>
    <name evidence="2" type="ORF">MQN93_11210</name>
</gene>
<proteinExistence type="predicted"/>
<keyword evidence="3" id="KW-1185">Reference proteome</keyword>
<dbReference type="Proteomes" id="UP001165270">
    <property type="component" value="Unassembled WGS sequence"/>
</dbReference>
<evidence type="ECO:0000313" key="3">
    <source>
        <dbReference type="Proteomes" id="UP001165270"/>
    </source>
</evidence>
<organism evidence="2 3">
    <name type="scientific">Streptomyces spinosisporus</name>
    <dbReference type="NCBI Taxonomy" id="2927582"/>
    <lineage>
        <taxon>Bacteria</taxon>
        <taxon>Bacillati</taxon>
        <taxon>Actinomycetota</taxon>
        <taxon>Actinomycetes</taxon>
        <taxon>Kitasatosporales</taxon>
        <taxon>Streptomycetaceae</taxon>
        <taxon>Streptomyces</taxon>
    </lineage>
</organism>
<name>A0ABS9XF93_9ACTN</name>
<feature type="region of interest" description="Disordered" evidence="1">
    <location>
        <begin position="1"/>
        <end position="54"/>
    </location>
</feature>